<dbReference type="Gene3D" id="2.60.120.620">
    <property type="entry name" value="q2cbj1_9rhob like domain"/>
    <property type="match status" value="1"/>
</dbReference>
<feature type="domain" description="Fe2OG dioxygenase" evidence="8">
    <location>
        <begin position="182"/>
        <end position="298"/>
    </location>
</feature>
<evidence type="ECO:0000256" key="3">
    <source>
        <dbReference type="ARBA" id="ARBA00022723"/>
    </source>
</evidence>
<gene>
    <name evidence="9" type="ORF">ACHAWO_003708</name>
</gene>
<dbReference type="Pfam" id="PF11397">
    <property type="entry name" value="GlcNAc"/>
    <property type="match status" value="1"/>
</dbReference>
<dbReference type="PROSITE" id="PS51471">
    <property type="entry name" value="FE2OG_OXY"/>
    <property type="match status" value="1"/>
</dbReference>
<protein>
    <recommendedName>
        <fullName evidence="2">procollagen-lysine 5-dioxygenase</fullName>
        <ecNumber evidence="2">1.14.11.4</ecNumber>
    </recommendedName>
</protein>
<dbReference type="EC" id="1.14.11.4" evidence="2"/>
<proteinExistence type="predicted"/>
<comment type="caution">
    <text evidence="9">The sequence shown here is derived from an EMBL/GenBank/DDBJ whole genome shotgun (WGS) entry which is preliminary data.</text>
</comment>
<evidence type="ECO:0000256" key="4">
    <source>
        <dbReference type="ARBA" id="ARBA00022964"/>
    </source>
</evidence>
<evidence type="ECO:0000256" key="6">
    <source>
        <dbReference type="ARBA" id="ARBA00023004"/>
    </source>
</evidence>
<organism evidence="9 10">
    <name type="scientific">Cyclotella atomus</name>
    <dbReference type="NCBI Taxonomy" id="382360"/>
    <lineage>
        <taxon>Eukaryota</taxon>
        <taxon>Sar</taxon>
        <taxon>Stramenopiles</taxon>
        <taxon>Ochrophyta</taxon>
        <taxon>Bacillariophyta</taxon>
        <taxon>Coscinodiscophyceae</taxon>
        <taxon>Thalassiosirophycidae</taxon>
        <taxon>Stephanodiscales</taxon>
        <taxon>Stephanodiscaceae</taxon>
        <taxon>Cyclotella</taxon>
    </lineage>
</organism>
<dbReference type="GO" id="GO:0008475">
    <property type="term" value="F:procollagen-lysine 5-dioxygenase activity"/>
    <property type="evidence" value="ECO:0007669"/>
    <property type="project" value="UniProtKB-EC"/>
</dbReference>
<comment type="catalytic activity">
    <reaction evidence="7">
        <text>L-lysyl-[collagen] + 2-oxoglutarate + O2 = (5R)-5-hydroxy-L-lysyl-[collagen] + succinate + CO2</text>
        <dbReference type="Rhea" id="RHEA:16569"/>
        <dbReference type="Rhea" id="RHEA-COMP:12751"/>
        <dbReference type="Rhea" id="RHEA-COMP:12752"/>
        <dbReference type="ChEBI" id="CHEBI:15379"/>
        <dbReference type="ChEBI" id="CHEBI:16526"/>
        <dbReference type="ChEBI" id="CHEBI:16810"/>
        <dbReference type="ChEBI" id="CHEBI:29969"/>
        <dbReference type="ChEBI" id="CHEBI:30031"/>
        <dbReference type="ChEBI" id="CHEBI:133442"/>
        <dbReference type="EC" id="1.14.11.4"/>
    </reaction>
</comment>
<dbReference type="SMART" id="SM00702">
    <property type="entry name" value="P4Hc"/>
    <property type="match status" value="1"/>
</dbReference>
<dbReference type="PANTHER" id="PTHR34496">
    <property type="entry name" value="GLCNAC TRANSFERASE-RELATED"/>
    <property type="match status" value="1"/>
</dbReference>
<evidence type="ECO:0000313" key="10">
    <source>
        <dbReference type="Proteomes" id="UP001530400"/>
    </source>
</evidence>
<keyword evidence="6" id="KW-0408">Iron</keyword>
<dbReference type="SUPFAM" id="SSF53448">
    <property type="entry name" value="Nucleotide-diphospho-sugar transferases"/>
    <property type="match status" value="1"/>
</dbReference>
<reference evidence="9 10" key="1">
    <citation type="submission" date="2024-10" db="EMBL/GenBank/DDBJ databases">
        <title>Updated reference genomes for cyclostephanoid diatoms.</title>
        <authorList>
            <person name="Roberts W.R."/>
            <person name="Alverson A.J."/>
        </authorList>
    </citation>
    <scope>NUCLEOTIDE SEQUENCE [LARGE SCALE GENOMIC DNA]</scope>
    <source>
        <strain evidence="9 10">AJA010-31</strain>
    </source>
</reference>
<dbReference type="Gene3D" id="3.90.550.10">
    <property type="entry name" value="Spore Coat Polysaccharide Biosynthesis Protein SpsA, Chain A"/>
    <property type="match status" value="1"/>
</dbReference>
<keyword evidence="10" id="KW-1185">Reference proteome</keyword>
<dbReference type="PANTHER" id="PTHR34496:SF9">
    <property type="entry name" value="[SKP1-PROTEIN]-HYDROXYPROLINE N-ACETYLGLUCOSAMINYLTRANSFERASE"/>
    <property type="match status" value="1"/>
</dbReference>
<dbReference type="InterPro" id="IPR044862">
    <property type="entry name" value="Pro_4_hyd_alph_FE2OG_OXY"/>
</dbReference>
<dbReference type="InterPro" id="IPR029044">
    <property type="entry name" value="Nucleotide-diphossugar_trans"/>
</dbReference>
<name>A0ABD3QF17_9STRA</name>
<keyword evidence="3" id="KW-0479">Metal-binding</keyword>
<keyword evidence="4" id="KW-0223">Dioxygenase</keyword>
<evidence type="ECO:0000259" key="8">
    <source>
        <dbReference type="PROSITE" id="PS51471"/>
    </source>
</evidence>
<evidence type="ECO:0000313" key="9">
    <source>
        <dbReference type="EMBL" id="KAL3798649.1"/>
    </source>
</evidence>
<keyword evidence="5" id="KW-0560">Oxidoreductase</keyword>
<dbReference type="Pfam" id="PF13640">
    <property type="entry name" value="2OG-FeII_Oxy_3"/>
    <property type="match status" value="1"/>
</dbReference>
<evidence type="ECO:0000256" key="5">
    <source>
        <dbReference type="ARBA" id="ARBA00023002"/>
    </source>
</evidence>
<dbReference type="InterPro" id="IPR021067">
    <property type="entry name" value="Glycosyltransferase"/>
</dbReference>
<dbReference type="InterPro" id="IPR005123">
    <property type="entry name" value="Oxoglu/Fe-dep_dioxygenase_dom"/>
</dbReference>
<comment type="cofactor">
    <cofactor evidence="1">
        <name>L-ascorbate</name>
        <dbReference type="ChEBI" id="CHEBI:38290"/>
    </cofactor>
</comment>
<sequence>MTLLSGIGDRVGVAMVVVLYGRARIASVAPSFLLLPPPSPPSLPSSQNEVMIAGRKTSYLLCNPRSGGYDVIDHAFGSAFTSDLMNELQSNGWLDRLQKARTKMDVDLEQLMSLSLGSAFIDAVSAGSSEQNARGDESVFISRDIRSNPSFQQDHPTLHRLIKSIEETAINCLPDEIQLNTDLTSVQLARYPGDGCSAYSRHCDSGVSCRSEQDINSSNTASNGRVLTFVYYLTPHDWDAELDGGALRVFSSINENEDAFDIMPFSDRLVVFRSDYVEHQVLPSLRRERIAITVWLYEKDGRVASNTVPQTDFGDHVTICDRSNLPPPLPMPKSTTQAVVNDTIFVAIPSYRDSETWPTILSILQTAHNPERVSIGVVWQVDMSSIEEMRMVTAGVDCLNQIKETYDGLPFKWNTHNNLRTLIMDYRQATGPCYARHLGQSLHRGEEFVLQIDSHMRFRPRWDVYLISQWKKCGEPASTISSKIGDEVDRPRVVLTTYPPNYDASHGPGPDAETRAILLVPWKFGPDNMLRQKGRLISSTALSDNQTQENDNTPCLLFAGGFNFFQSSLLDDCPYDKLHGLFFGEEISMAVRLYTHGYNLFSPPQTVCYHKWERNPLRTREYLFESYREASLKVVKMQLQGIEGVGLGTRRSASQFSEELGVDFAQCKIGQGCENDVRGADFACTEIKQVEHFISNDISQVLELVTQFIS</sequence>
<accession>A0ABD3QF17</accession>
<dbReference type="EMBL" id="JALLPJ020000209">
    <property type="protein sequence ID" value="KAL3798649.1"/>
    <property type="molecule type" value="Genomic_DNA"/>
</dbReference>
<evidence type="ECO:0000256" key="2">
    <source>
        <dbReference type="ARBA" id="ARBA00012264"/>
    </source>
</evidence>
<dbReference type="InterPro" id="IPR006620">
    <property type="entry name" value="Pro_4_hyd_alph"/>
</dbReference>
<evidence type="ECO:0000256" key="1">
    <source>
        <dbReference type="ARBA" id="ARBA00001961"/>
    </source>
</evidence>
<dbReference type="AlphaFoldDB" id="A0ABD3QF17"/>
<dbReference type="GO" id="GO:0046872">
    <property type="term" value="F:metal ion binding"/>
    <property type="evidence" value="ECO:0007669"/>
    <property type="project" value="UniProtKB-KW"/>
</dbReference>
<evidence type="ECO:0000256" key="7">
    <source>
        <dbReference type="ARBA" id="ARBA00047930"/>
    </source>
</evidence>
<dbReference type="Proteomes" id="UP001530400">
    <property type="component" value="Unassembled WGS sequence"/>
</dbReference>